<proteinExistence type="predicted"/>
<evidence type="ECO:0000313" key="1">
    <source>
        <dbReference type="EMBL" id="KAK0142388.1"/>
    </source>
</evidence>
<reference evidence="1" key="1">
    <citation type="journal article" date="2023" name="Front. Mar. Sci.">
        <title>A new Merluccius polli reference genome to investigate the effects of global change in West African waters.</title>
        <authorList>
            <person name="Mateo J.L."/>
            <person name="Blanco-Fernandez C."/>
            <person name="Garcia-Vazquez E."/>
            <person name="Machado-Schiaffino G."/>
        </authorList>
    </citation>
    <scope>NUCLEOTIDE SEQUENCE</scope>
    <source>
        <strain evidence="1">C29</strain>
        <tissue evidence="1">Fin</tissue>
    </source>
</reference>
<sequence length="158" mass="17933">MADLPGRKKERCSGEETNLLKREVKARHVHVQCVYGPGKEDVLESIGPCTEGPVAPARGQQVKQVVSRMLFFLRTLRKCRRICAFLTTAVVLADQERSSEMWVPRNLKCSSESNDSGFTKNPTKDMCADPIKEMCVTGQWHFQQFGIFYCVRFGETNK</sequence>
<gene>
    <name evidence="1" type="ORF">N1851_019832</name>
</gene>
<organism evidence="1 2">
    <name type="scientific">Merluccius polli</name>
    <name type="common">Benguela hake</name>
    <name type="synonym">Merluccius cadenati</name>
    <dbReference type="NCBI Taxonomy" id="89951"/>
    <lineage>
        <taxon>Eukaryota</taxon>
        <taxon>Metazoa</taxon>
        <taxon>Chordata</taxon>
        <taxon>Craniata</taxon>
        <taxon>Vertebrata</taxon>
        <taxon>Euteleostomi</taxon>
        <taxon>Actinopterygii</taxon>
        <taxon>Neopterygii</taxon>
        <taxon>Teleostei</taxon>
        <taxon>Neoteleostei</taxon>
        <taxon>Acanthomorphata</taxon>
        <taxon>Zeiogadaria</taxon>
        <taxon>Gadariae</taxon>
        <taxon>Gadiformes</taxon>
        <taxon>Gadoidei</taxon>
        <taxon>Merlucciidae</taxon>
        <taxon>Merluccius</taxon>
    </lineage>
</organism>
<keyword evidence="2" id="KW-1185">Reference proteome</keyword>
<dbReference type="AlphaFoldDB" id="A0AA47ML62"/>
<dbReference type="Proteomes" id="UP001174136">
    <property type="component" value="Unassembled WGS sequence"/>
</dbReference>
<name>A0AA47ML62_MERPO</name>
<comment type="caution">
    <text evidence="1">The sequence shown here is derived from an EMBL/GenBank/DDBJ whole genome shotgun (WGS) entry which is preliminary data.</text>
</comment>
<evidence type="ECO:0000313" key="2">
    <source>
        <dbReference type="Proteomes" id="UP001174136"/>
    </source>
</evidence>
<protein>
    <submittedName>
        <fullName evidence="1">Uncharacterized protein</fullName>
    </submittedName>
</protein>
<accession>A0AA47ML62</accession>
<dbReference type="EMBL" id="JAOPHQ010003696">
    <property type="protein sequence ID" value="KAK0142388.1"/>
    <property type="molecule type" value="Genomic_DNA"/>
</dbReference>